<accession>A0A4V3F642</accession>
<dbReference type="InterPro" id="IPR020012">
    <property type="entry name" value="LysM_FimV"/>
</dbReference>
<keyword evidence="3" id="KW-1185">Reference proteome</keyword>
<dbReference type="NCBIfam" id="TIGR03505">
    <property type="entry name" value="FimV_core"/>
    <property type="match status" value="1"/>
</dbReference>
<sequence length="776" mass="85677">MSARRVIATMAMACVLHVAHGEDAPRTYGPVNARETLHSIAMQVRPERSARSTCQATVALYWANPGAFRSSIHTLRPGAVLRVPDAQTIASVPGDIADRLYSDPSFDFAAVPAASRSIAAVEPDTLADPLPVIPLPRPPLPMPPPEPDSDFADAAAAAAAPSPVAAESVEPIPAVPPPTAVLPRVRPPVAMEEPAAASADSSDAANLGLRRRPGEAAVAPERARTASGPLTVNPNANSGLVAVAPPQRPWMPESWTKAPVPDRWRLLNALELMPQRWYDPYHQNTWKGDKPVRNGDEFLILSAIVDAIVEPRRFPQPVGPQSTTSPGSTGIFGGSDNTLFNTNLILSVVYLKGDTTFRPPDWEYHFLPVISFNYARNEESRVLEIDPDNGTARTDSHVGIQELFADYHLRNVSDRFDFDSIRVGIQPFSSDFRGFLFQDNQLMVRYFGTRDNNRWQFNLALMRRLEKDTNTALNAVEKDPRHDDTLFANLYRQDFPVLGFTSQVTLAHNRNREDKRGLFFNDNGFVERPASIGTESPRKYDVTYLGYNGDGHFGRLNTTVSTYLAFGDESSGVFTDKKRDIMAAFAAAEFSIDTNWIRHRVSLLWGSGDDDPYDNEANGFDAIFENPTFAGADTSFWFRQSIPLIGSGIVNLSQRNALLNNLRSSKEHGQSNFANPGILLAGFGQDFDIAPQLRVSTNFNHLWFDDTAVLEVARNQGGIDRDIGWDLSAAVIWRPFFTQNLIFRLSGAYLLPGQGFEDLYPDEEGYSVLGNLILAY</sequence>
<dbReference type="EMBL" id="SOBT01000008">
    <property type="protein sequence ID" value="TDU31246.1"/>
    <property type="molecule type" value="Genomic_DNA"/>
</dbReference>
<evidence type="ECO:0000313" key="2">
    <source>
        <dbReference type="EMBL" id="TDU31246.1"/>
    </source>
</evidence>
<comment type="caution">
    <text evidence="2">The sequence shown here is derived from an EMBL/GenBank/DDBJ whole genome shotgun (WGS) entry which is preliminary data.</text>
</comment>
<dbReference type="Proteomes" id="UP000295341">
    <property type="component" value="Unassembled WGS sequence"/>
</dbReference>
<dbReference type="RefSeq" id="WP_162851003.1">
    <property type="nucleotide sequence ID" value="NZ_MWIN01000014.1"/>
</dbReference>
<feature type="region of interest" description="Disordered" evidence="1">
    <location>
        <begin position="127"/>
        <end position="159"/>
    </location>
</feature>
<evidence type="ECO:0000256" key="1">
    <source>
        <dbReference type="SAM" id="MobiDB-lite"/>
    </source>
</evidence>
<dbReference type="AlphaFoldDB" id="A0A4V3F642"/>
<organism evidence="2 3">
    <name type="scientific">Panacagrimonas perspica</name>
    <dbReference type="NCBI Taxonomy" id="381431"/>
    <lineage>
        <taxon>Bacteria</taxon>
        <taxon>Pseudomonadati</taxon>
        <taxon>Pseudomonadota</taxon>
        <taxon>Gammaproteobacteria</taxon>
        <taxon>Nevskiales</taxon>
        <taxon>Nevskiaceae</taxon>
        <taxon>Panacagrimonas</taxon>
    </lineage>
</organism>
<reference evidence="2 3" key="1">
    <citation type="submission" date="2019-03" db="EMBL/GenBank/DDBJ databases">
        <title>Genomic Encyclopedia of Type Strains, Phase IV (KMG-IV): sequencing the most valuable type-strain genomes for metagenomic binning, comparative biology and taxonomic classification.</title>
        <authorList>
            <person name="Goeker M."/>
        </authorList>
    </citation>
    <scope>NUCLEOTIDE SEQUENCE [LARGE SCALE GENOMIC DNA]</scope>
    <source>
        <strain evidence="2 3">DSM 26377</strain>
    </source>
</reference>
<feature type="region of interest" description="Disordered" evidence="1">
    <location>
        <begin position="212"/>
        <end position="234"/>
    </location>
</feature>
<protein>
    <submittedName>
        <fullName evidence="2">FimV-like protein</fullName>
    </submittedName>
</protein>
<feature type="compositionally biased region" description="Pro residues" evidence="1">
    <location>
        <begin position="131"/>
        <end position="146"/>
    </location>
</feature>
<gene>
    <name evidence="2" type="ORF">DFR24_0610</name>
</gene>
<evidence type="ECO:0000313" key="3">
    <source>
        <dbReference type="Proteomes" id="UP000295341"/>
    </source>
</evidence>
<proteinExistence type="predicted"/>
<name>A0A4V3F642_9GAMM</name>